<keyword evidence="2" id="KW-1185">Reference proteome</keyword>
<proteinExistence type="predicted"/>
<feature type="non-terminal residue" evidence="1">
    <location>
        <position position="67"/>
    </location>
</feature>
<name>A0A7T8HGI0_CALRO</name>
<reference evidence="2" key="1">
    <citation type="submission" date="2021-01" db="EMBL/GenBank/DDBJ databases">
        <title>Caligus Genome Assembly.</title>
        <authorList>
            <person name="Gallardo-Escarate C."/>
        </authorList>
    </citation>
    <scope>NUCLEOTIDE SEQUENCE [LARGE SCALE GENOMIC DNA]</scope>
</reference>
<accession>A0A7T8HGI0</accession>
<dbReference type="Proteomes" id="UP000595437">
    <property type="component" value="Chromosome 6"/>
</dbReference>
<gene>
    <name evidence="1" type="ORF">FKW44_010392</name>
</gene>
<protein>
    <submittedName>
        <fullName evidence="1">Uncharacterized protein</fullName>
    </submittedName>
</protein>
<evidence type="ECO:0000313" key="2">
    <source>
        <dbReference type="Proteomes" id="UP000595437"/>
    </source>
</evidence>
<evidence type="ECO:0000313" key="1">
    <source>
        <dbReference type="EMBL" id="QQP49648.1"/>
    </source>
</evidence>
<dbReference type="AlphaFoldDB" id="A0A7T8HGI0"/>
<sequence>MLPILSSGSSTKDCIQAWGSQSATTTQRSQQPEYPVVSDKLFSSVKKTYTEEVLNSVSDVAAEHLDE</sequence>
<organism evidence="1 2">
    <name type="scientific">Caligus rogercresseyi</name>
    <name type="common">Sea louse</name>
    <dbReference type="NCBI Taxonomy" id="217165"/>
    <lineage>
        <taxon>Eukaryota</taxon>
        <taxon>Metazoa</taxon>
        <taxon>Ecdysozoa</taxon>
        <taxon>Arthropoda</taxon>
        <taxon>Crustacea</taxon>
        <taxon>Multicrustacea</taxon>
        <taxon>Hexanauplia</taxon>
        <taxon>Copepoda</taxon>
        <taxon>Siphonostomatoida</taxon>
        <taxon>Caligidae</taxon>
        <taxon>Caligus</taxon>
    </lineage>
</organism>
<dbReference type="EMBL" id="CP045895">
    <property type="protein sequence ID" value="QQP49648.1"/>
    <property type="molecule type" value="Genomic_DNA"/>
</dbReference>